<dbReference type="RefSeq" id="WP_089918649.1">
    <property type="nucleotide sequence ID" value="NZ_FOBB01000008.1"/>
</dbReference>
<dbReference type="Gene3D" id="1.25.40.10">
    <property type="entry name" value="Tetratricopeptide repeat domain"/>
    <property type="match status" value="2"/>
</dbReference>
<evidence type="ECO:0000256" key="1">
    <source>
        <dbReference type="SAM" id="Coils"/>
    </source>
</evidence>
<dbReference type="InterPro" id="IPR040840">
    <property type="entry name" value="TcA_TcB_BD"/>
</dbReference>
<sequence length="1210" mass="134445">MPTKYLENVATLHYVSASYEAISAEHDKWLDIAAKEGIYQKTDTKNQVKLSAIQLNFAKANNLFYKKKFQEALKTYQYVQGLVFQLLYPTYKPWYVHTSVMAIPINNQLFDPILKVGSEMAVSLPPENIQSAVSYVSLKSLPDDVQKYAQQYEAVGINTSGDKMPRAVRDSTMLGVEYAKSGDWKHAEVFFKQGLDALSNADTMDAKQAKASLQLNLGAVYTQAGNLNEARRYLAAAAAGFESGNDMLGVSQTKLNLAAVLNREGKAGEAAALSKEANAIAHTADQSVAQLKAFAAESTANALSTAAVSAAAKAESVSAVTDTAVLTNGNGHKELSTGATAFKGSLSDVQIGTTIKPSAIYDLAASNGGGVLFRLPNQGDGWITQDLEGNIEKNQKIAAKELGVVRGDEVMKFKWTEAAGINQAEVKTAYYEKRVDLTTLDAVNIGYYLATDIAINLPHMYLYQLPVCLADCYHHLGEFNKAQDQYQKAAAYQYINVNIEVPALWIRMGRNYLEWGNSFYKNDEIQKALDVYKNVITPDDQTPDSPLYKDKMNTYGLKVSALIAAIADPDAADLNPDAVNIVLDSRNRLRMIRAGLDYSGFPTNYFPIFKFDYLQSVATYFAQQAIQAEREYINFTAHGEDEEMTREQLQQSVELSKAQVDLAEKQVEHAQAELDVNMENAALAALRLQNAKDQKKEYADVSYETTALEAASVFASGPEGYEVSYTYYSPSEGKDVTLSGSDAYKVMEDAAWRKGMLSREMELSNMDRNISELDANQQLANDQVTMAQAGVEVANQQKKIAEMNEKHSQELLNSFESQTFTPEVWFQLGTRMLYISKTYLQRAIGIAKKMQKAYELETGRALNTIKSDYNTNIISGLLSADYLLNDINYFTIDRINNSKSKDIPVKQMFSLSELNPTGFQTTFKNTGRLQFETALADFDMAYPGAYLRKIKKIEMVVEGLIPPGGVHGTLSNSGISRDRKKNGDAFYRIQPHETLYLSNYNPRADVVIFQPDQRVLDVFENCGVATSWTLDMPMAANDLNYQTISDVKMIVYYTAQYDTLLENNIRATLPATGSKNMALPFRIVFPDEYFSFIDSGELKFKLLATDFAYNEISQVVKNISLKVVTDGIPAANLKFTVIQEAINVQAVTDAAGVMRSDSTDAANPLNVFIDKETNKEWTIQLMEADNAGLDRTKIKDLFLFMEYSFTYKGM</sequence>
<dbReference type="EMBL" id="FOBB01000008">
    <property type="protein sequence ID" value="SEN09502.1"/>
    <property type="molecule type" value="Genomic_DNA"/>
</dbReference>
<evidence type="ECO:0000313" key="4">
    <source>
        <dbReference type="Proteomes" id="UP000198984"/>
    </source>
</evidence>
<feature type="domain" description="Tc toxin complex TcA C-terminal TcB-binding" evidence="2">
    <location>
        <begin position="783"/>
        <end position="1055"/>
    </location>
</feature>
<accession>A0A1H8DQE8</accession>
<keyword evidence="1" id="KW-0175">Coiled coil</keyword>
<keyword evidence="4" id="KW-1185">Reference proteome</keyword>
<dbReference type="AlphaFoldDB" id="A0A1H8DQE8"/>
<gene>
    <name evidence="3" type="ORF">SAMN04488505_10872</name>
</gene>
<dbReference type="STRING" id="573321.SAMN04488505_10872"/>
<dbReference type="Pfam" id="PF18276">
    <property type="entry name" value="TcA_TcB_BD"/>
    <property type="match status" value="1"/>
</dbReference>
<evidence type="ECO:0000313" key="3">
    <source>
        <dbReference type="EMBL" id="SEN09502.1"/>
    </source>
</evidence>
<dbReference type="OrthoDB" id="9781691at2"/>
<feature type="coiled-coil region" evidence="1">
    <location>
        <begin position="646"/>
        <end position="680"/>
    </location>
</feature>
<reference evidence="3 4" key="1">
    <citation type="submission" date="2016-10" db="EMBL/GenBank/DDBJ databases">
        <authorList>
            <person name="de Groot N.N."/>
        </authorList>
    </citation>
    <scope>NUCLEOTIDE SEQUENCE [LARGE SCALE GENOMIC DNA]</scope>
    <source>
        <strain evidence="3 4">DSM 21039</strain>
    </source>
</reference>
<dbReference type="Proteomes" id="UP000198984">
    <property type="component" value="Unassembled WGS sequence"/>
</dbReference>
<name>A0A1H8DQE8_9BACT</name>
<proteinExistence type="predicted"/>
<dbReference type="InterPro" id="IPR011990">
    <property type="entry name" value="TPR-like_helical_dom_sf"/>
</dbReference>
<protein>
    <recommendedName>
        <fullName evidence="2">Tc toxin complex TcA C-terminal TcB-binding domain-containing protein</fullName>
    </recommendedName>
</protein>
<evidence type="ECO:0000259" key="2">
    <source>
        <dbReference type="Pfam" id="PF18276"/>
    </source>
</evidence>
<organism evidence="3 4">
    <name type="scientific">Chitinophaga rupis</name>
    <dbReference type="NCBI Taxonomy" id="573321"/>
    <lineage>
        <taxon>Bacteria</taxon>
        <taxon>Pseudomonadati</taxon>
        <taxon>Bacteroidota</taxon>
        <taxon>Chitinophagia</taxon>
        <taxon>Chitinophagales</taxon>
        <taxon>Chitinophagaceae</taxon>
        <taxon>Chitinophaga</taxon>
    </lineage>
</organism>
<dbReference type="SUPFAM" id="SSF48452">
    <property type="entry name" value="TPR-like"/>
    <property type="match status" value="1"/>
</dbReference>